<reference evidence="11" key="2">
    <citation type="journal article" date="2023" name="Science">
        <title>Genomic signatures of disease resistance in endangered staghorn corals.</title>
        <authorList>
            <person name="Vollmer S.V."/>
            <person name="Selwyn J.D."/>
            <person name="Despard B.A."/>
            <person name="Roesel C.L."/>
        </authorList>
    </citation>
    <scope>NUCLEOTIDE SEQUENCE</scope>
    <source>
        <strain evidence="11">K2</strain>
    </source>
</reference>
<dbReference type="PANTHER" id="PTHR10656">
    <property type="entry name" value="CELL FATE DETERMINING PROTEIN MAB21-RELATED"/>
    <property type="match status" value="1"/>
</dbReference>
<dbReference type="SMART" id="SM01265">
    <property type="entry name" value="Mab-21"/>
    <property type="match status" value="1"/>
</dbReference>
<organism evidence="11 12">
    <name type="scientific">Acropora cervicornis</name>
    <name type="common">Staghorn coral</name>
    <dbReference type="NCBI Taxonomy" id="6130"/>
    <lineage>
        <taxon>Eukaryota</taxon>
        <taxon>Metazoa</taxon>
        <taxon>Cnidaria</taxon>
        <taxon>Anthozoa</taxon>
        <taxon>Hexacorallia</taxon>
        <taxon>Scleractinia</taxon>
        <taxon>Astrocoeniina</taxon>
        <taxon>Acroporidae</taxon>
        <taxon>Acropora</taxon>
    </lineage>
</organism>
<comment type="cofactor">
    <cofactor evidence="1">
        <name>Mg(2+)</name>
        <dbReference type="ChEBI" id="CHEBI:18420"/>
    </cofactor>
</comment>
<dbReference type="Gene3D" id="3.30.460.90">
    <property type="match status" value="1"/>
</dbReference>
<feature type="domain" description="Mab-21-like nucleotidyltransferase" evidence="9">
    <location>
        <begin position="113"/>
        <end position="234"/>
    </location>
</feature>
<evidence type="ECO:0000256" key="1">
    <source>
        <dbReference type="ARBA" id="ARBA00001946"/>
    </source>
</evidence>
<keyword evidence="3" id="KW-0808">Transferase</keyword>
<keyword evidence="4" id="KW-0548">Nucleotidyltransferase</keyword>
<accession>A0AAD9QHT8</accession>
<dbReference type="GO" id="GO:0046872">
    <property type="term" value="F:metal ion binding"/>
    <property type="evidence" value="ECO:0007669"/>
    <property type="project" value="UniProtKB-KW"/>
</dbReference>
<dbReference type="InterPro" id="IPR046903">
    <property type="entry name" value="Mab-21-like_nuc_Trfase"/>
</dbReference>
<dbReference type="Pfam" id="PF03281">
    <property type="entry name" value="Mab-21"/>
    <property type="match status" value="1"/>
</dbReference>
<evidence type="ECO:0000256" key="3">
    <source>
        <dbReference type="ARBA" id="ARBA00022679"/>
    </source>
</evidence>
<keyword evidence="5" id="KW-0479">Metal-binding</keyword>
<reference evidence="11" key="1">
    <citation type="journal article" date="2023" name="G3 (Bethesda)">
        <title>Whole genome assembly and annotation of the endangered Caribbean coral Acropora cervicornis.</title>
        <authorList>
            <person name="Selwyn J.D."/>
            <person name="Vollmer S.V."/>
        </authorList>
    </citation>
    <scope>NUCLEOTIDE SEQUENCE</scope>
    <source>
        <strain evidence="11">K2</strain>
    </source>
</reference>
<dbReference type="Proteomes" id="UP001249851">
    <property type="component" value="Unassembled WGS sequence"/>
</dbReference>
<dbReference type="Pfam" id="PF20266">
    <property type="entry name" value="Mab-21_C"/>
    <property type="match status" value="1"/>
</dbReference>
<proteinExistence type="inferred from homology"/>
<evidence type="ECO:0000256" key="2">
    <source>
        <dbReference type="ARBA" id="ARBA00008307"/>
    </source>
</evidence>
<evidence type="ECO:0000256" key="8">
    <source>
        <dbReference type="ARBA" id="ARBA00022842"/>
    </source>
</evidence>
<dbReference type="EMBL" id="JARQWQ010000032">
    <property type="protein sequence ID" value="KAK2561598.1"/>
    <property type="molecule type" value="Genomic_DNA"/>
</dbReference>
<dbReference type="PANTHER" id="PTHR10656:SF42">
    <property type="entry name" value="CYCLIC GMP-AMP SYNTHASE-LIKE PROTEIN-RELATED"/>
    <property type="match status" value="1"/>
</dbReference>
<evidence type="ECO:0000313" key="12">
    <source>
        <dbReference type="Proteomes" id="UP001249851"/>
    </source>
</evidence>
<keyword evidence="8" id="KW-0460">Magnesium</keyword>
<evidence type="ECO:0000256" key="6">
    <source>
        <dbReference type="ARBA" id="ARBA00022741"/>
    </source>
</evidence>
<dbReference type="Gene3D" id="1.10.1410.40">
    <property type="match status" value="1"/>
</dbReference>
<comment type="caution">
    <text evidence="11">The sequence shown here is derived from an EMBL/GenBank/DDBJ whole genome shotgun (WGS) entry which is preliminary data.</text>
</comment>
<protein>
    <submittedName>
        <fullName evidence="11">Cyclic GMP-AMP synthase</fullName>
    </submittedName>
</protein>
<dbReference type="GO" id="GO:0016779">
    <property type="term" value="F:nucleotidyltransferase activity"/>
    <property type="evidence" value="ECO:0007669"/>
    <property type="project" value="UniProtKB-KW"/>
</dbReference>
<sequence>MGAQGSTLDMRHGRGDASCGDLTFDPISSNAAQFASTDHLYSAASAPELRTNPIRPEELLKNLRRFHQEKVRLSGSDTQWSKQLVYEQTQKLLEYGKKQTGILRNVEYVGSTYERLESTRGNEFHVLVVIKTSPGDVDVEDVVPPLYSRLRLCEEEAEAKLVKLTDKRGYFHPEKIQNWLDKLAQDWNENTSRFADAARVRTQRNGSAVEIVIRDTNRGGSVTAQMIPCLKIPDDTTGDRFYVPYAFQESTQSELESNTERSVLWCRTFSLKERDIVSTLDRSNSSTCRLECLKILKFIFRSDRKLRVFEYYLIKTAFLHYAAIESDWQMDQLGERFLCVLRFIQECLKRKELPHYFLPNVNLLKGHSASSLRAAYNRLQQLLADERQLFSVISA</sequence>
<keyword evidence="6" id="KW-0547">Nucleotide-binding</keyword>
<evidence type="ECO:0000259" key="9">
    <source>
        <dbReference type="Pfam" id="PF03281"/>
    </source>
</evidence>
<dbReference type="GO" id="GO:0005524">
    <property type="term" value="F:ATP binding"/>
    <property type="evidence" value="ECO:0007669"/>
    <property type="project" value="UniProtKB-KW"/>
</dbReference>
<keyword evidence="12" id="KW-1185">Reference proteome</keyword>
<evidence type="ECO:0000313" key="11">
    <source>
        <dbReference type="EMBL" id="KAK2561598.1"/>
    </source>
</evidence>
<gene>
    <name evidence="11" type="ORF">P5673_015584</name>
</gene>
<dbReference type="AlphaFoldDB" id="A0AAD9QHT8"/>
<evidence type="ECO:0000256" key="7">
    <source>
        <dbReference type="ARBA" id="ARBA00022840"/>
    </source>
</evidence>
<feature type="domain" description="Mab-21-like HhH/H2TH-like" evidence="10">
    <location>
        <begin position="288"/>
        <end position="380"/>
    </location>
</feature>
<evidence type="ECO:0000256" key="5">
    <source>
        <dbReference type="ARBA" id="ARBA00022723"/>
    </source>
</evidence>
<comment type="similarity">
    <text evidence="2">Belongs to the mab-21 family.</text>
</comment>
<evidence type="ECO:0000256" key="4">
    <source>
        <dbReference type="ARBA" id="ARBA00022695"/>
    </source>
</evidence>
<keyword evidence="7" id="KW-0067">ATP-binding</keyword>
<name>A0AAD9QHT8_ACRCE</name>
<dbReference type="InterPro" id="IPR046906">
    <property type="entry name" value="Mab-21_HhH/H2TH-like"/>
</dbReference>
<dbReference type="InterPro" id="IPR024810">
    <property type="entry name" value="MAB21L/cGLR"/>
</dbReference>
<evidence type="ECO:0000259" key="10">
    <source>
        <dbReference type="Pfam" id="PF20266"/>
    </source>
</evidence>